<reference evidence="2 3" key="1">
    <citation type="submission" date="2015-11" db="EMBL/GenBank/DDBJ databases">
        <title>Genomic analysis of 38 Legionella species identifies large and diverse effector repertoires.</title>
        <authorList>
            <person name="Burstein D."/>
            <person name="Amaro F."/>
            <person name="Zusman T."/>
            <person name="Lifshitz Z."/>
            <person name="Cohen O."/>
            <person name="Gilbert J.A."/>
            <person name="Pupko T."/>
            <person name="Shuman H.A."/>
            <person name="Segal G."/>
        </authorList>
    </citation>
    <scope>NUCLEOTIDE SEQUENCE [LARGE SCALE GENOMIC DNA]</scope>
    <source>
        <strain evidence="2 3">CDC#1442-AUS-E</strain>
    </source>
</reference>
<organism evidence="2 3">
    <name type="scientific">Legionella quinlivanii</name>
    <dbReference type="NCBI Taxonomy" id="45073"/>
    <lineage>
        <taxon>Bacteria</taxon>
        <taxon>Pseudomonadati</taxon>
        <taxon>Pseudomonadota</taxon>
        <taxon>Gammaproteobacteria</taxon>
        <taxon>Legionellales</taxon>
        <taxon>Legionellaceae</taxon>
        <taxon>Legionella</taxon>
    </lineage>
</organism>
<protein>
    <recommendedName>
        <fullName evidence="4">Adenylyl cyclase</fullName>
    </recommendedName>
</protein>
<keyword evidence="1" id="KW-0732">Signal</keyword>
<evidence type="ECO:0000313" key="2">
    <source>
        <dbReference type="EMBL" id="KTD52079.1"/>
    </source>
</evidence>
<dbReference type="OrthoDB" id="2479530at2"/>
<dbReference type="CDD" id="cd23669">
    <property type="entry name" value="GH55_SacteLam55A-like"/>
    <property type="match status" value="1"/>
</dbReference>
<feature type="chain" id="PRO_5006917264" description="Adenylyl cyclase" evidence="1">
    <location>
        <begin position="20"/>
        <end position="602"/>
    </location>
</feature>
<feature type="signal peptide" evidence="1">
    <location>
        <begin position="1"/>
        <end position="19"/>
    </location>
</feature>
<evidence type="ECO:0000256" key="1">
    <source>
        <dbReference type="SAM" id="SignalP"/>
    </source>
</evidence>
<accession>A0A0W0Y5W7</accession>
<gene>
    <name evidence="2" type="ORF">Lqui_0923</name>
</gene>
<comment type="caution">
    <text evidence="2">The sequence shown here is derived from an EMBL/GenBank/DDBJ whole genome shotgun (WGS) entry which is preliminary data.</text>
</comment>
<dbReference type="EMBL" id="LNYS01000006">
    <property type="protein sequence ID" value="KTD52079.1"/>
    <property type="molecule type" value="Genomic_DNA"/>
</dbReference>
<keyword evidence="3" id="KW-1185">Reference proteome</keyword>
<name>A0A0W0Y5W7_9GAMM</name>
<sequence>MWRILIPLVFAMSLGPANANTPSNPFGPNVYIFDTSMKSSEINSLIQLIYEEQRFNEFGIERYAFLFMPGIYGGDEHIDVRVGYYTHVLGLGKSPDQVLLIGAVRSQDKSPVDENHPEQGPGALTNFWRGAENMAILPTLGSLSYPETVPRDQNVWAAAQATFLRRIHIVQGSLRLFDLGYSSGGFIADSLIDKTVYAGTQKQWLTRNSSFSNWEGGLLNMVFSGVTGLIPGGEWPDPAYVVVEKSPVIKEKPYLFYKTDSNEFAINLRSLQKNSSGTDWESEGKIIPVRQCFIAFPGATAVQLNAALLSHECLILTPGIYHLEDTVHVTQANTIIFGLGFPSLVNDTGKPILAVADVDGVQLAGILLEAGPLFSTTLLQIGAETSGLSHADNPIFLYDIFCRIGGIATPGQSETCIEVNSDDVIADNLWLWRADHGPNAGWFVNKADTGIIVDGNNVTMYNLQVEHFQKYQTIWKGDNGKVIHYQSELPNDPPNQEEWRNGLSDGFASYKIDNLVLSHQAFGIGIYSHFTESDNIYLENAIEAPPTRPLDLQYMLTFWLGGHENTGIRHIVNNQGSEVNSVHQKSTLPHYPGPLEHNLNIP</sequence>
<dbReference type="PATRIC" id="fig|45073.5.peg.975"/>
<dbReference type="InterPro" id="IPR012334">
    <property type="entry name" value="Pectin_lyas_fold"/>
</dbReference>
<dbReference type="InterPro" id="IPR059186">
    <property type="entry name" value="SACTE_4363"/>
</dbReference>
<dbReference type="Gene3D" id="2.160.20.10">
    <property type="entry name" value="Single-stranded right-handed beta-helix, Pectin lyase-like"/>
    <property type="match status" value="1"/>
</dbReference>
<evidence type="ECO:0008006" key="4">
    <source>
        <dbReference type="Google" id="ProtNLM"/>
    </source>
</evidence>
<dbReference type="Proteomes" id="UP000054618">
    <property type="component" value="Unassembled WGS sequence"/>
</dbReference>
<evidence type="ECO:0000313" key="3">
    <source>
        <dbReference type="Proteomes" id="UP000054618"/>
    </source>
</evidence>
<dbReference type="RefSeq" id="WP_058507012.1">
    <property type="nucleotide sequence ID" value="NZ_CAAAIK010000007.1"/>
</dbReference>
<dbReference type="STRING" id="45073.Lqui_0923"/>
<dbReference type="AlphaFoldDB" id="A0A0W0Y5W7"/>
<proteinExistence type="predicted"/>